<evidence type="ECO:0000313" key="4">
    <source>
        <dbReference type="Proteomes" id="UP000314294"/>
    </source>
</evidence>
<proteinExistence type="predicted"/>
<reference evidence="3 4" key="1">
    <citation type="submission" date="2019-03" db="EMBL/GenBank/DDBJ databases">
        <title>First draft genome of Liparis tanakae, snailfish: a comprehensive survey of snailfish specific genes.</title>
        <authorList>
            <person name="Kim W."/>
            <person name="Song I."/>
            <person name="Jeong J.-H."/>
            <person name="Kim D."/>
            <person name="Kim S."/>
            <person name="Ryu S."/>
            <person name="Song J.Y."/>
            <person name="Lee S.K."/>
        </authorList>
    </citation>
    <scope>NUCLEOTIDE SEQUENCE [LARGE SCALE GENOMIC DNA]</scope>
    <source>
        <tissue evidence="3">Muscle</tissue>
    </source>
</reference>
<organism evidence="3 4">
    <name type="scientific">Liparis tanakae</name>
    <name type="common">Tanaka's snailfish</name>
    <dbReference type="NCBI Taxonomy" id="230148"/>
    <lineage>
        <taxon>Eukaryota</taxon>
        <taxon>Metazoa</taxon>
        <taxon>Chordata</taxon>
        <taxon>Craniata</taxon>
        <taxon>Vertebrata</taxon>
        <taxon>Euteleostomi</taxon>
        <taxon>Actinopterygii</taxon>
        <taxon>Neopterygii</taxon>
        <taxon>Teleostei</taxon>
        <taxon>Neoteleostei</taxon>
        <taxon>Acanthomorphata</taxon>
        <taxon>Eupercaria</taxon>
        <taxon>Perciformes</taxon>
        <taxon>Cottioidei</taxon>
        <taxon>Cottales</taxon>
        <taxon>Liparidae</taxon>
        <taxon>Liparis</taxon>
    </lineage>
</organism>
<name>A0A4Z2ESP7_9TELE</name>
<dbReference type="OrthoDB" id="8964969at2759"/>
<comment type="caution">
    <text evidence="3">The sequence shown here is derived from an EMBL/GenBank/DDBJ whole genome shotgun (WGS) entry which is preliminary data.</text>
</comment>
<protein>
    <submittedName>
        <fullName evidence="3">Uncharacterized protein</fullName>
    </submittedName>
</protein>
<sequence length="356" mass="39975">MKRAIQTTISFCKRPREITSASSSATDSEATPELLTVSSVNISPAPALTPSPSLVEEDADREGDEDVNNGTTTPLLQGVDEVDPGLVCPRLECLAGRAELLAMQANLEKKERESLLLKKIKVQVRKLRCYQKVVREMREGAACSRGVESVVEEVVVVERVVQRVEEQDERVEELDERVEELDERVAERVEEGVEEAGPSRSQVEETLRGAFEGTGRGAAMRHLVLPPSIVGKSDLASWLFLDDMPRIQKYASQLMRELNEVTTIQFYHQNIVQFLAYLQETPPRSCRLRRTQVLGITRVVQRALKQLGRAVVTHQLKVKARKMKNIISRSSLLRCQDQARLAIPELPSKTLFIPKL</sequence>
<feature type="compositionally biased region" description="Acidic residues" evidence="2">
    <location>
        <begin position="55"/>
        <end position="67"/>
    </location>
</feature>
<gene>
    <name evidence="3" type="ORF">EYF80_058024</name>
</gene>
<feature type="coiled-coil region" evidence="1">
    <location>
        <begin position="157"/>
        <end position="191"/>
    </location>
</feature>
<evidence type="ECO:0000256" key="1">
    <source>
        <dbReference type="SAM" id="Coils"/>
    </source>
</evidence>
<dbReference type="EMBL" id="SRLO01003131">
    <property type="protein sequence ID" value="TNN31818.1"/>
    <property type="molecule type" value="Genomic_DNA"/>
</dbReference>
<feature type="region of interest" description="Disordered" evidence="2">
    <location>
        <begin position="41"/>
        <end position="78"/>
    </location>
</feature>
<accession>A0A4Z2ESP7</accession>
<dbReference type="AlphaFoldDB" id="A0A4Z2ESP7"/>
<evidence type="ECO:0000313" key="3">
    <source>
        <dbReference type="EMBL" id="TNN31818.1"/>
    </source>
</evidence>
<evidence type="ECO:0000256" key="2">
    <source>
        <dbReference type="SAM" id="MobiDB-lite"/>
    </source>
</evidence>
<keyword evidence="4" id="KW-1185">Reference proteome</keyword>
<dbReference type="Proteomes" id="UP000314294">
    <property type="component" value="Unassembled WGS sequence"/>
</dbReference>
<keyword evidence="1" id="KW-0175">Coiled coil</keyword>
<feature type="compositionally biased region" description="Low complexity" evidence="2">
    <location>
        <begin position="43"/>
        <end position="54"/>
    </location>
</feature>